<dbReference type="eggNOG" id="COG1470">
    <property type="taxonomic scope" value="Bacteria"/>
</dbReference>
<organism evidence="2 3">
    <name type="scientific">Gloeobacter violaceus (strain ATCC 29082 / PCC 7421)</name>
    <dbReference type="NCBI Taxonomy" id="251221"/>
    <lineage>
        <taxon>Bacteria</taxon>
        <taxon>Bacillati</taxon>
        <taxon>Cyanobacteriota</taxon>
        <taxon>Cyanophyceae</taxon>
        <taxon>Gloeobacterales</taxon>
        <taxon>Gloeobacteraceae</taxon>
        <taxon>Gloeobacter</taxon>
    </lineage>
</organism>
<dbReference type="InterPro" id="IPR002909">
    <property type="entry name" value="IPT_dom"/>
</dbReference>
<protein>
    <submittedName>
        <fullName evidence="2">Gll2645 protein</fullName>
    </submittedName>
</protein>
<evidence type="ECO:0000313" key="3">
    <source>
        <dbReference type="Proteomes" id="UP000000557"/>
    </source>
</evidence>
<dbReference type="SUPFAM" id="SSF81296">
    <property type="entry name" value="E set domains"/>
    <property type="match status" value="1"/>
</dbReference>
<dbReference type="AlphaFoldDB" id="Q7NH92"/>
<reference evidence="2 3" key="2">
    <citation type="journal article" date="2003" name="DNA Res.">
        <title>Complete genome structure of Gloeobacter violaceus PCC 7421, a cyanobacterium that lacks thylakoids (supplement).</title>
        <authorList>
            <person name="Nakamura Y."/>
            <person name="Kaneko T."/>
            <person name="Sato S."/>
            <person name="Mimuro M."/>
            <person name="Miyashita H."/>
            <person name="Tsuchiya T."/>
            <person name="Sasamoto S."/>
            <person name="Watanabe A."/>
            <person name="Kawashima K."/>
            <person name="Kishida Y."/>
            <person name="Kiyokawa C."/>
            <person name="Kohara M."/>
            <person name="Matsumoto M."/>
            <person name="Matsuno A."/>
            <person name="Nakazaki N."/>
            <person name="Shimpo S."/>
            <person name="Takeuchi C."/>
            <person name="Yamada M."/>
            <person name="Tabata S."/>
        </authorList>
    </citation>
    <scope>NUCLEOTIDE SEQUENCE [LARGE SCALE GENOMIC DNA]</scope>
    <source>
        <strain evidence="3">ATCC 29082 / PCC 7421</strain>
    </source>
</reference>
<keyword evidence="3" id="KW-1185">Reference proteome</keyword>
<dbReference type="CDD" id="cd00102">
    <property type="entry name" value="IPT"/>
    <property type="match status" value="1"/>
</dbReference>
<dbReference type="Gene3D" id="2.60.40.10">
    <property type="entry name" value="Immunoglobulins"/>
    <property type="match status" value="1"/>
</dbReference>
<dbReference type="HOGENOM" id="CLU_049585_0_0_3"/>
<dbReference type="EnsemblBacteria" id="BAC90586">
    <property type="protein sequence ID" value="BAC90586"/>
    <property type="gene ID" value="BAC90586"/>
</dbReference>
<dbReference type="OrthoDB" id="651780at2"/>
<feature type="domain" description="IPT/TIG" evidence="1">
    <location>
        <begin position="369"/>
        <end position="444"/>
    </location>
</feature>
<dbReference type="NCBIfam" id="NF047580">
    <property type="entry name" value="BPSS1187_fam"/>
    <property type="match status" value="1"/>
</dbReference>
<dbReference type="Pfam" id="PF01833">
    <property type="entry name" value="TIG"/>
    <property type="match status" value="1"/>
</dbReference>
<dbReference type="EMBL" id="BA000045">
    <property type="protein sequence ID" value="BAC90586.1"/>
    <property type="molecule type" value="Genomic_DNA"/>
</dbReference>
<sequence length="447" mass="46522">MPVSNDSARKFPPALTHAISIEDSTMNDVSLAAALLRGLMVFCCIFIGSSAWAAECPPGSYTQRTVTGGIGCVIQPSRTDPAIQDAGSNSKGYGYHVVGIPADPTQIQGVYVHFMGSGARPYDQTTGGYSVGQILEDALARNFMFIALAYVNPETIGQLCGGDSACYGLARQEVIYGDAVSPEVSVDTANGILNRMDALVNFLEENFEPASALPAAFAGAAVDWSQVRVGGGSQGGGHAGYIGRDFLTERVCFMASPEDTVTQKDSLDDPGVIVSAAWLTEGTWKTPTASLKGIVHEDEDGYEKITTNFAALGMVQSTSETQPNNDWVKITIPVENPHTAPTTDEALSYARDWACFSGGDGSPPPQPLPVVTSFSPTSGKVGTRVTIRGSSLEGTTAVKFGGVSSTPTSVSSRSVRAVVPTGAASGPITIVTPSGSASSATNFQVLP</sequence>
<evidence type="ECO:0000313" key="2">
    <source>
        <dbReference type="EMBL" id="BAC90586.1"/>
    </source>
</evidence>
<accession>Q7NH92</accession>
<dbReference type="InterPro" id="IPR013783">
    <property type="entry name" value="Ig-like_fold"/>
</dbReference>
<dbReference type="KEGG" id="gvi:gll2645"/>
<dbReference type="Proteomes" id="UP000000557">
    <property type="component" value="Chromosome"/>
</dbReference>
<reference evidence="2 3" key="1">
    <citation type="journal article" date="2003" name="DNA Res.">
        <title>Complete genome structure of Gloeobacter violaceus PCC 7421, a cyanobacterium that lacks thylakoids.</title>
        <authorList>
            <person name="Nakamura Y."/>
            <person name="Kaneko T."/>
            <person name="Sato S."/>
            <person name="Mimuro M."/>
            <person name="Miyashita H."/>
            <person name="Tsuchiya T."/>
            <person name="Sasamoto S."/>
            <person name="Watanabe A."/>
            <person name="Kawashima K."/>
            <person name="Kishida Y."/>
            <person name="Kiyokawa C."/>
            <person name="Kohara M."/>
            <person name="Matsumoto M."/>
            <person name="Matsuno A."/>
            <person name="Nakazaki N."/>
            <person name="Shimpo S."/>
            <person name="Takeuchi C."/>
            <person name="Yamada M."/>
            <person name="Tabata S."/>
        </authorList>
    </citation>
    <scope>NUCLEOTIDE SEQUENCE [LARGE SCALE GENOMIC DNA]</scope>
    <source>
        <strain evidence="3">ATCC 29082 / PCC 7421</strain>
    </source>
</reference>
<dbReference type="InterPro" id="IPR058180">
    <property type="entry name" value="BPSS1187-like"/>
</dbReference>
<dbReference type="PhylomeDB" id="Q7NH92"/>
<gene>
    <name evidence="2" type="ordered locus">gll2645</name>
</gene>
<dbReference type="InterPro" id="IPR014756">
    <property type="entry name" value="Ig_E-set"/>
</dbReference>
<name>Q7NH92_GLOVI</name>
<dbReference type="InParanoid" id="Q7NH92"/>
<proteinExistence type="predicted"/>
<evidence type="ECO:0000259" key="1">
    <source>
        <dbReference type="Pfam" id="PF01833"/>
    </source>
</evidence>